<dbReference type="Pfam" id="PF00356">
    <property type="entry name" value="LacI"/>
    <property type="match status" value="1"/>
</dbReference>
<evidence type="ECO:0000256" key="3">
    <source>
        <dbReference type="ARBA" id="ARBA00023163"/>
    </source>
</evidence>
<evidence type="ECO:0000256" key="1">
    <source>
        <dbReference type="ARBA" id="ARBA00023015"/>
    </source>
</evidence>
<reference evidence="6" key="1">
    <citation type="journal article" date="2019" name="Int. J. Syst. Evol. Microbiol.">
        <title>The Global Catalogue of Microorganisms (GCM) 10K type strain sequencing project: providing services to taxonomists for standard genome sequencing and annotation.</title>
        <authorList>
            <consortium name="The Broad Institute Genomics Platform"/>
            <consortium name="The Broad Institute Genome Sequencing Center for Infectious Disease"/>
            <person name="Wu L."/>
            <person name="Ma J."/>
        </authorList>
    </citation>
    <scope>NUCLEOTIDE SEQUENCE [LARGE SCALE GENOMIC DNA]</scope>
    <source>
        <strain evidence="6">CCM 8925</strain>
    </source>
</reference>
<dbReference type="PROSITE" id="PS50932">
    <property type="entry name" value="HTH_LACI_2"/>
    <property type="match status" value="1"/>
</dbReference>
<keyword evidence="3" id="KW-0804">Transcription</keyword>
<dbReference type="GO" id="GO:0003677">
    <property type="term" value="F:DNA binding"/>
    <property type="evidence" value="ECO:0007669"/>
    <property type="project" value="UniProtKB-KW"/>
</dbReference>
<dbReference type="InterPro" id="IPR000843">
    <property type="entry name" value="HTH_LacI"/>
</dbReference>
<comment type="caution">
    <text evidence="5">The sequence shown here is derived from an EMBL/GenBank/DDBJ whole genome shotgun (WGS) entry which is preliminary data.</text>
</comment>
<sequence>MTLKDIAKQTGYSASTVSRALNHDPRISAEATQIIQKVATATGYTKDFAALNLNNRESNILAVVFPPENLMNVNNPFYVEIIKQANYIASKHGYMVSVVMAKSMAALQREVSTMITSGKVRKYILLYNLPKDPVTQHLKKNGVRFVVIGDPHDATVTFVDNDNYAVGVAVAEQKFTQFQPLVPAYIYSNQRWQYEVDRLKGLKHVFAKRGVALTEFTFDQQNLAAASQAFRQLLRQHNLLIISSDDLLIQLYGLLHHQQPVQIISFNNSDFIQPISEHIQSVDLQPQKMGEVAAKILFKPENKKISQANYIDFRL</sequence>
<dbReference type="SUPFAM" id="SSF53822">
    <property type="entry name" value="Periplasmic binding protein-like I"/>
    <property type="match status" value="1"/>
</dbReference>
<keyword evidence="1" id="KW-0805">Transcription regulation</keyword>
<evidence type="ECO:0000259" key="4">
    <source>
        <dbReference type="PROSITE" id="PS50932"/>
    </source>
</evidence>
<dbReference type="PANTHER" id="PTHR30146:SF109">
    <property type="entry name" value="HTH-TYPE TRANSCRIPTIONAL REGULATOR GALS"/>
    <property type="match status" value="1"/>
</dbReference>
<feature type="domain" description="HTH lacI-type" evidence="4">
    <location>
        <begin position="1"/>
        <end position="55"/>
    </location>
</feature>
<dbReference type="Proteomes" id="UP001597104">
    <property type="component" value="Unassembled WGS sequence"/>
</dbReference>
<evidence type="ECO:0000313" key="5">
    <source>
        <dbReference type="EMBL" id="MFD0898472.1"/>
    </source>
</evidence>
<protein>
    <submittedName>
        <fullName evidence="5">LacI family DNA-binding transcriptional regulator</fullName>
    </submittedName>
</protein>
<dbReference type="Gene3D" id="3.40.50.2300">
    <property type="match status" value="2"/>
</dbReference>
<dbReference type="EMBL" id="JBHTIO010000055">
    <property type="protein sequence ID" value="MFD0898472.1"/>
    <property type="molecule type" value="Genomic_DNA"/>
</dbReference>
<dbReference type="SUPFAM" id="SSF47413">
    <property type="entry name" value="lambda repressor-like DNA-binding domains"/>
    <property type="match status" value="1"/>
</dbReference>
<name>A0ABW3EGF8_9LACO</name>
<keyword evidence="6" id="KW-1185">Reference proteome</keyword>
<accession>A0ABW3EGF8</accession>
<dbReference type="Gene3D" id="1.10.260.40">
    <property type="entry name" value="lambda repressor-like DNA-binding domains"/>
    <property type="match status" value="1"/>
</dbReference>
<evidence type="ECO:0000313" key="6">
    <source>
        <dbReference type="Proteomes" id="UP001597104"/>
    </source>
</evidence>
<dbReference type="Pfam" id="PF13377">
    <property type="entry name" value="Peripla_BP_3"/>
    <property type="match status" value="1"/>
</dbReference>
<dbReference type="InterPro" id="IPR010982">
    <property type="entry name" value="Lambda_DNA-bd_dom_sf"/>
</dbReference>
<dbReference type="SMART" id="SM00354">
    <property type="entry name" value="HTH_LACI"/>
    <property type="match status" value="1"/>
</dbReference>
<keyword evidence="2 5" id="KW-0238">DNA-binding</keyword>
<dbReference type="InterPro" id="IPR046335">
    <property type="entry name" value="LacI/GalR-like_sensor"/>
</dbReference>
<gene>
    <name evidence="5" type="ORF">ACFQZ7_12185</name>
</gene>
<dbReference type="CDD" id="cd01392">
    <property type="entry name" value="HTH_LacI"/>
    <property type="match status" value="1"/>
</dbReference>
<dbReference type="PANTHER" id="PTHR30146">
    <property type="entry name" value="LACI-RELATED TRANSCRIPTIONAL REPRESSOR"/>
    <property type="match status" value="1"/>
</dbReference>
<proteinExistence type="predicted"/>
<organism evidence="5 6">
    <name type="scientific">Loigolactobacillus binensis</name>
    <dbReference type="NCBI Taxonomy" id="2559922"/>
    <lineage>
        <taxon>Bacteria</taxon>
        <taxon>Bacillati</taxon>
        <taxon>Bacillota</taxon>
        <taxon>Bacilli</taxon>
        <taxon>Lactobacillales</taxon>
        <taxon>Lactobacillaceae</taxon>
        <taxon>Loigolactobacillus</taxon>
    </lineage>
</organism>
<dbReference type="InterPro" id="IPR028082">
    <property type="entry name" value="Peripla_BP_I"/>
</dbReference>
<evidence type="ECO:0000256" key="2">
    <source>
        <dbReference type="ARBA" id="ARBA00023125"/>
    </source>
</evidence>
<dbReference type="RefSeq" id="WP_137636793.1">
    <property type="nucleotide sequence ID" value="NZ_BJDN01000003.1"/>
</dbReference>